<evidence type="ECO:0000313" key="3">
    <source>
        <dbReference type="EMBL" id="MFD3000468.1"/>
    </source>
</evidence>
<feature type="signal peptide" evidence="1">
    <location>
        <begin position="1"/>
        <end position="24"/>
    </location>
</feature>
<dbReference type="InterPro" id="IPR025411">
    <property type="entry name" value="DUF4136"/>
</dbReference>
<protein>
    <submittedName>
        <fullName evidence="3">DUF4136 domain-containing protein</fullName>
    </submittedName>
</protein>
<keyword evidence="4" id="KW-1185">Reference proteome</keyword>
<keyword evidence="1" id="KW-0732">Signal</keyword>
<feature type="domain" description="DUF4136" evidence="2">
    <location>
        <begin position="32"/>
        <end position="186"/>
    </location>
</feature>
<evidence type="ECO:0000256" key="1">
    <source>
        <dbReference type="SAM" id="SignalP"/>
    </source>
</evidence>
<dbReference type="EMBL" id="JBHUOX010000005">
    <property type="protein sequence ID" value="MFD3000468.1"/>
    <property type="molecule type" value="Genomic_DNA"/>
</dbReference>
<dbReference type="Gene3D" id="3.30.160.670">
    <property type="match status" value="1"/>
</dbReference>
<evidence type="ECO:0000259" key="2">
    <source>
        <dbReference type="Pfam" id="PF13590"/>
    </source>
</evidence>
<sequence>MKRMRCTKSNCLLLLLPLVFILSACSPSIRVNTEPAAGFQLSNYKTFAFYEVDASGEGLGNAYEPQVQYLQQEIAGQLENKGLTRATSDTDLLINLGIVVNEEVQTRQTDLRSDPPNYIGQRRYTWRSREVEVGRYKEGTVSVHLVDNDRNELVWQGNAEAILKSKEVKLREQIARGVEEMFREIPQ</sequence>
<dbReference type="Pfam" id="PF13590">
    <property type="entry name" value="DUF4136"/>
    <property type="match status" value="1"/>
</dbReference>
<dbReference type="RefSeq" id="WP_377483505.1">
    <property type="nucleotide sequence ID" value="NZ_JBHUOX010000005.1"/>
</dbReference>
<comment type="caution">
    <text evidence="3">The sequence shown here is derived from an EMBL/GenBank/DDBJ whole genome shotgun (WGS) entry which is preliminary data.</text>
</comment>
<evidence type="ECO:0000313" key="4">
    <source>
        <dbReference type="Proteomes" id="UP001597641"/>
    </source>
</evidence>
<proteinExistence type="predicted"/>
<name>A0ABW6BWR3_9BACT</name>
<gene>
    <name evidence="3" type="ORF">ACFS7Z_08870</name>
</gene>
<dbReference type="PROSITE" id="PS51257">
    <property type="entry name" value="PROKAR_LIPOPROTEIN"/>
    <property type="match status" value="1"/>
</dbReference>
<reference evidence="4" key="1">
    <citation type="journal article" date="2019" name="Int. J. Syst. Evol. Microbiol.">
        <title>The Global Catalogue of Microorganisms (GCM) 10K type strain sequencing project: providing services to taxonomists for standard genome sequencing and annotation.</title>
        <authorList>
            <consortium name="The Broad Institute Genomics Platform"/>
            <consortium name="The Broad Institute Genome Sequencing Center for Infectious Disease"/>
            <person name="Wu L."/>
            <person name="Ma J."/>
        </authorList>
    </citation>
    <scope>NUCLEOTIDE SEQUENCE [LARGE SCALE GENOMIC DNA]</scope>
    <source>
        <strain evidence="4">KCTC 23984</strain>
    </source>
</reference>
<accession>A0ABW6BWR3</accession>
<dbReference type="Proteomes" id="UP001597641">
    <property type="component" value="Unassembled WGS sequence"/>
</dbReference>
<organism evidence="3 4">
    <name type="scientific">Pontibacter toksunensis</name>
    <dbReference type="NCBI Taxonomy" id="1332631"/>
    <lineage>
        <taxon>Bacteria</taxon>
        <taxon>Pseudomonadati</taxon>
        <taxon>Bacteroidota</taxon>
        <taxon>Cytophagia</taxon>
        <taxon>Cytophagales</taxon>
        <taxon>Hymenobacteraceae</taxon>
        <taxon>Pontibacter</taxon>
    </lineage>
</organism>
<feature type="chain" id="PRO_5047031099" evidence="1">
    <location>
        <begin position="25"/>
        <end position="187"/>
    </location>
</feature>